<keyword evidence="9" id="KW-1185">Reference proteome</keyword>
<dbReference type="Pfam" id="PF07690">
    <property type="entry name" value="MFS_1"/>
    <property type="match status" value="1"/>
</dbReference>
<feature type="transmembrane region" description="Helical" evidence="6">
    <location>
        <begin position="365"/>
        <end position="387"/>
    </location>
</feature>
<feature type="domain" description="Major facilitator superfamily (MFS) profile" evidence="7">
    <location>
        <begin position="207"/>
        <end position="401"/>
    </location>
</feature>
<feature type="transmembrane region" description="Helical" evidence="6">
    <location>
        <begin position="12"/>
        <end position="34"/>
    </location>
</feature>
<protein>
    <submittedName>
        <fullName evidence="8">CynX/NimT family MFS transporter</fullName>
    </submittedName>
</protein>
<dbReference type="EMBL" id="JBHSZV010000017">
    <property type="protein sequence ID" value="MFC7061711.1"/>
    <property type="molecule type" value="Genomic_DNA"/>
</dbReference>
<dbReference type="InterPro" id="IPR036259">
    <property type="entry name" value="MFS_trans_sf"/>
</dbReference>
<dbReference type="Proteomes" id="UP001596410">
    <property type="component" value="Unassembled WGS sequence"/>
</dbReference>
<evidence type="ECO:0000313" key="9">
    <source>
        <dbReference type="Proteomes" id="UP001596410"/>
    </source>
</evidence>
<dbReference type="InterPro" id="IPR020846">
    <property type="entry name" value="MFS_dom"/>
</dbReference>
<evidence type="ECO:0000256" key="2">
    <source>
        <dbReference type="ARBA" id="ARBA00022448"/>
    </source>
</evidence>
<keyword evidence="2" id="KW-0813">Transport</keyword>
<feature type="transmembrane region" description="Helical" evidence="6">
    <location>
        <begin position="276"/>
        <end position="294"/>
    </location>
</feature>
<feature type="transmembrane region" description="Helical" evidence="6">
    <location>
        <begin position="98"/>
        <end position="119"/>
    </location>
</feature>
<feature type="transmembrane region" description="Helical" evidence="6">
    <location>
        <begin position="73"/>
        <end position="92"/>
    </location>
</feature>
<comment type="subcellular location">
    <subcellularLocation>
        <location evidence="1">Cell membrane</location>
        <topology evidence="1">Multi-pass membrane protein</topology>
    </subcellularLocation>
</comment>
<proteinExistence type="predicted"/>
<accession>A0ABW2EL76</accession>
<dbReference type="SUPFAM" id="SSF103473">
    <property type="entry name" value="MFS general substrate transporter"/>
    <property type="match status" value="1"/>
</dbReference>
<dbReference type="InterPro" id="IPR011701">
    <property type="entry name" value="MFS"/>
</dbReference>
<evidence type="ECO:0000256" key="5">
    <source>
        <dbReference type="ARBA" id="ARBA00023136"/>
    </source>
</evidence>
<evidence type="ECO:0000259" key="7">
    <source>
        <dbReference type="PROSITE" id="PS50850"/>
    </source>
</evidence>
<organism evidence="8 9">
    <name type="scientific">Halobacillus seohaensis</name>
    <dbReference type="NCBI Taxonomy" id="447421"/>
    <lineage>
        <taxon>Bacteria</taxon>
        <taxon>Bacillati</taxon>
        <taxon>Bacillota</taxon>
        <taxon>Bacilli</taxon>
        <taxon>Bacillales</taxon>
        <taxon>Bacillaceae</taxon>
        <taxon>Halobacillus</taxon>
    </lineage>
</organism>
<evidence type="ECO:0000313" key="8">
    <source>
        <dbReference type="EMBL" id="MFC7061711.1"/>
    </source>
</evidence>
<gene>
    <name evidence="8" type="ORF">ACFQIC_07550</name>
</gene>
<dbReference type="RefSeq" id="WP_204710927.1">
    <property type="nucleotide sequence ID" value="NZ_JBHSZV010000017.1"/>
</dbReference>
<dbReference type="PROSITE" id="PS50850">
    <property type="entry name" value="MFS"/>
    <property type="match status" value="1"/>
</dbReference>
<feature type="transmembrane region" description="Helical" evidence="6">
    <location>
        <begin position="210"/>
        <end position="232"/>
    </location>
</feature>
<name>A0ABW2EL76_9BACI</name>
<evidence type="ECO:0000256" key="1">
    <source>
        <dbReference type="ARBA" id="ARBA00004651"/>
    </source>
</evidence>
<keyword evidence="5 6" id="KW-0472">Membrane</keyword>
<dbReference type="Gene3D" id="1.20.1250.20">
    <property type="entry name" value="MFS general substrate transporter like domains"/>
    <property type="match status" value="1"/>
</dbReference>
<evidence type="ECO:0000256" key="3">
    <source>
        <dbReference type="ARBA" id="ARBA00022692"/>
    </source>
</evidence>
<feature type="transmembrane region" description="Helical" evidence="6">
    <location>
        <begin position="46"/>
        <end position="66"/>
    </location>
</feature>
<feature type="transmembrane region" description="Helical" evidence="6">
    <location>
        <begin position="343"/>
        <end position="359"/>
    </location>
</feature>
<reference evidence="9" key="1">
    <citation type="journal article" date="2019" name="Int. J. Syst. Evol. Microbiol.">
        <title>The Global Catalogue of Microorganisms (GCM) 10K type strain sequencing project: providing services to taxonomists for standard genome sequencing and annotation.</title>
        <authorList>
            <consortium name="The Broad Institute Genomics Platform"/>
            <consortium name="The Broad Institute Genome Sequencing Center for Infectious Disease"/>
            <person name="Wu L."/>
            <person name="Ma J."/>
        </authorList>
    </citation>
    <scope>NUCLEOTIDE SEQUENCE [LARGE SCALE GENOMIC DNA]</scope>
    <source>
        <strain evidence="9">CGMCC 4.1621</strain>
    </source>
</reference>
<dbReference type="CDD" id="cd17339">
    <property type="entry name" value="MFS_NIMT_CynX_like"/>
    <property type="match status" value="1"/>
</dbReference>
<comment type="caution">
    <text evidence="8">The sequence shown here is derived from an EMBL/GenBank/DDBJ whole genome shotgun (WGS) entry which is preliminary data.</text>
</comment>
<keyword evidence="3 6" id="KW-0812">Transmembrane</keyword>
<keyword evidence="4 6" id="KW-1133">Transmembrane helix</keyword>
<feature type="transmembrane region" description="Helical" evidence="6">
    <location>
        <begin position="131"/>
        <end position="152"/>
    </location>
</feature>
<feature type="transmembrane region" description="Helical" evidence="6">
    <location>
        <begin position="300"/>
        <end position="323"/>
    </location>
</feature>
<evidence type="ECO:0000256" key="4">
    <source>
        <dbReference type="ARBA" id="ARBA00022989"/>
    </source>
</evidence>
<dbReference type="PANTHER" id="PTHR23523:SF2">
    <property type="entry name" value="2-NITROIMIDAZOLE TRANSPORTER"/>
    <property type="match status" value="1"/>
</dbReference>
<sequence length="401" mass="42492">MKIKTFDKQIWLIIGIILVAFNLRPSITAVGPLIGSIRDELAISNGMAGMLTTLPLLAFAVLSAIAPRIGLKIGNGLAILIGIAVLALGILIRSVEMLMTLFAGTALIGIGVAICNVLLPGIVKQKFPAKIGLLTGLYSISMSGFAAIGSGVSFPLAQTFDSGWQGSLMIWALLSTLAFIAWLPHSKIEKSGINIPKIDIKNSPLFRSRLAWQVTIFMGMQSFMFYCLVAWLPEILQSRGMEPSTAGWMLSWMQIVGLPSTFLTPILAGRMRSQRRIVLTIGFFYLIGLAGLQFGAGLPLLTVSTAIIGLAQGSSISLALTLLSLRAASSAQAANLSGMAQSIGYFLAAIGPITIGFLFDLTGSWVLPIAIFASVVVAMIFAGVGAGKNEYVPEARRTESA</sequence>
<evidence type="ECO:0000256" key="6">
    <source>
        <dbReference type="SAM" id="Phobius"/>
    </source>
</evidence>
<dbReference type="PANTHER" id="PTHR23523">
    <property type="match status" value="1"/>
</dbReference>
<feature type="transmembrane region" description="Helical" evidence="6">
    <location>
        <begin position="164"/>
        <end position="183"/>
    </location>
</feature>
<feature type="transmembrane region" description="Helical" evidence="6">
    <location>
        <begin position="252"/>
        <end position="269"/>
    </location>
</feature>
<dbReference type="InterPro" id="IPR052524">
    <property type="entry name" value="MFS_Cyanate_Porter"/>
</dbReference>